<evidence type="ECO:0000256" key="2">
    <source>
        <dbReference type="ARBA" id="ARBA00023235"/>
    </source>
</evidence>
<keyword evidence="2 5" id="KW-0413">Isomerase</keyword>
<protein>
    <submittedName>
        <fullName evidence="5">ADP-glyceromanno-heptose 6-epimerase</fullName>
        <ecNumber evidence="5">5.1.3.20</ecNumber>
    </submittedName>
</protein>
<keyword evidence="6" id="KW-1185">Reference proteome</keyword>
<evidence type="ECO:0000256" key="1">
    <source>
        <dbReference type="ARBA" id="ARBA00022857"/>
    </source>
</evidence>
<dbReference type="Gene3D" id="3.40.50.720">
    <property type="entry name" value="NAD(P)-binding Rossmann-like Domain"/>
    <property type="match status" value="1"/>
</dbReference>
<feature type="domain" description="NAD-dependent epimerase/dehydratase" evidence="4">
    <location>
        <begin position="5"/>
        <end position="240"/>
    </location>
</feature>
<dbReference type="GO" id="GO:0005975">
    <property type="term" value="P:carbohydrate metabolic process"/>
    <property type="evidence" value="ECO:0007669"/>
    <property type="project" value="InterPro"/>
</dbReference>
<evidence type="ECO:0000313" key="5">
    <source>
        <dbReference type="EMBL" id="TLS67537.1"/>
    </source>
</evidence>
<dbReference type="PANTHER" id="PTHR43103:SF3">
    <property type="entry name" value="ADP-L-GLYCERO-D-MANNO-HEPTOSE-6-EPIMERASE"/>
    <property type="match status" value="1"/>
</dbReference>
<dbReference type="GO" id="GO:0008712">
    <property type="term" value="F:ADP-glyceromanno-heptose 6-epimerase activity"/>
    <property type="evidence" value="ECO:0007669"/>
    <property type="project" value="UniProtKB-EC"/>
</dbReference>
<dbReference type="SUPFAM" id="SSF51735">
    <property type="entry name" value="NAD(P)-binding Rossmann-fold domains"/>
    <property type="match status" value="1"/>
</dbReference>
<name>A0A5R9GTE0_9PROT</name>
<accession>A0A5R9GTE0</accession>
<dbReference type="NCBIfam" id="TIGR02197">
    <property type="entry name" value="heptose_epim"/>
    <property type="match status" value="1"/>
</dbReference>
<dbReference type="RefSeq" id="WP_138238971.1">
    <property type="nucleotide sequence ID" value="NZ_VBRY01000005.1"/>
</dbReference>
<dbReference type="InterPro" id="IPR036291">
    <property type="entry name" value="NAD(P)-bd_dom_sf"/>
</dbReference>
<evidence type="ECO:0000259" key="4">
    <source>
        <dbReference type="Pfam" id="PF01370"/>
    </source>
</evidence>
<dbReference type="GO" id="GO:0050661">
    <property type="term" value="F:NADP binding"/>
    <property type="evidence" value="ECO:0007669"/>
    <property type="project" value="InterPro"/>
</dbReference>
<dbReference type="Gene3D" id="3.90.25.10">
    <property type="entry name" value="UDP-galactose 4-epimerase, domain 1"/>
    <property type="match status" value="1"/>
</dbReference>
<dbReference type="AlphaFoldDB" id="A0A5R9GTE0"/>
<sequence length="319" mass="35405">MRERILVTGGAGYIGSNIAAALSNRPGTDVLVVDDFSSGDWRNLIHVDCEVRACDCADPALLEEIAAGAFAAVFHEAAITDTTIMDQRRMVEVNTNAFASILKASCTSGTRVIYASSAGTYGNSPAPNRVGHGEEPENIYGFSKLAMDRVAARWYERHPAVLIGLRYFNVYGPGETHKNEKDGNKTASMILQLYEQRKAGKPPRLFKYGEQKRDFVYIRDVVNANLAALNAPRSGVCNVGSGRARTFNDIVDILSDNLNNRMETIYFDNPHSFYQEHTEADLTDSNIILGWQPEWSLEDGMKEYITLLEQGHRGPLEIY</sequence>
<evidence type="ECO:0000313" key="6">
    <source>
        <dbReference type="Proteomes" id="UP000306585"/>
    </source>
</evidence>
<keyword evidence="1" id="KW-0521">NADP</keyword>
<dbReference type="Proteomes" id="UP000306585">
    <property type="component" value="Unassembled WGS sequence"/>
</dbReference>
<dbReference type="EMBL" id="VBRY01000005">
    <property type="protein sequence ID" value="TLS67537.1"/>
    <property type="molecule type" value="Genomic_DNA"/>
</dbReference>
<dbReference type="InterPro" id="IPR011912">
    <property type="entry name" value="Heptose_epim"/>
</dbReference>
<dbReference type="InterPro" id="IPR001509">
    <property type="entry name" value="Epimerase_deHydtase"/>
</dbReference>
<keyword evidence="3" id="KW-0119">Carbohydrate metabolism</keyword>
<evidence type="ECO:0000256" key="3">
    <source>
        <dbReference type="ARBA" id="ARBA00023277"/>
    </source>
</evidence>
<organism evidence="5 6">
    <name type="scientific">Mariprofundus erugo</name>
    <dbReference type="NCBI Taxonomy" id="2528639"/>
    <lineage>
        <taxon>Bacteria</taxon>
        <taxon>Pseudomonadati</taxon>
        <taxon>Pseudomonadota</taxon>
        <taxon>Candidatius Mariprofundia</taxon>
        <taxon>Mariprofundales</taxon>
        <taxon>Mariprofundaceae</taxon>
        <taxon>Mariprofundus</taxon>
    </lineage>
</organism>
<dbReference type="Pfam" id="PF01370">
    <property type="entry name" value="Epimerase"/>
    <property type="match status" value="1"/>
</dbReference>
<comment type="caution">
    <text evidence="5">The sequence shown here is derived from an EMBL/GenBank/DDBJ whole genome shotgun (WGS) entry which is preliminary data.</text>
</comment>
<gene>
    <name evidence="5" type="primary">rfaD</name>
    <name evidence="5" type="ORF">FEF65_06360</name>
</gene>
<dbReference type="PANTHER" id="PTHR43103">
    <property type="entry name" value="NUCLEOSIDE-DIPHOSPHATE-SUGAR EPIMERASE"/>
    <property type="match status" value="1"/>
</dbReference>
<proteinExistence type="predicted"/>
<reference evidence="5 6" key="1">
    <citation type="journal article" date="2019" name="Appl. Environ. Microbiol.">
        <title>Environmental Evidence and Genomic Insight of Iron-oxidizing Bacteria Preference Towards More Corrosion Resistant Stainless Steel at Higher Salinities.</title>
        <authorList>
            <person name="Garrison C.E."/>
            <person name="Price K.A."/>
            <person name="Field E.K."/>
        </authorList>
    </citation>
    <scope>NUCLEOTIDE SEQUENCE [LARGE SCALE GENOMIC DNA]</scope>
    <source>
        <strain evidence="5 6">P3</strain>
    </source>
</reference>
<dbReference type="EC" id="5.1.3.20" evidence="5"/>